<dbReference type="EMBL" id="RZYA01000008">
    <property type="protein sequence ID" value="RVU23145.1"/>
    <property type="molecule type" value="Genomic_DNA"/>
</dbReference>
<keyword evidence="3" id="KW-1185">Reference proteome</keyword>
<reference evidence="2 3" key="1">
    <citation type="submission" date="2019-01" db="EMBL/GenBank/DDBJ databases">
        <title>Genome sequences of Streptomyces and Rhizobium isolates collected from root and soil.</title>
        <authorList>
            <person name="Chhettri S."/>
            <person name="Sevigny J.L."/>
            <person name="Sen A."/>
            <person name="Ennis N."/>
            <person name="Tisa L."/>
        </authorList>
    </citation>
    <scope>NUCLEOTIDE SEQUENCE [LARGE SCALE GENOMIC DNA]</scope>
    <source>
        <strain evidence="2 3">San01</strain>
    </source>
</reference>
<dbReference type="Gene3D" id="3.30.9.10">
    <property type="entry name" value="D-Amino Acid Oxidase, subunit A, domain 2"/>
    <property type="match status" value="1"/>
</dbReference>
<organism evidence="2 3">
    <name type="scientific">Streptomyces antnestii</name>
    <dbReference type="NCBI Taxonomy" id="2494256"/>
    <lineage>
        <taxon>Bacteria</taxon>
        <taxon>Bacillati</taxon>
        <taxon>Actinomycetota</taxon>
        <taxon>Actinomycetes</taxon>
        <taxon>Kitasatosporales</taxon>
        <taxon>Streptomycetaceae</taxon>
        <taxon>Streptomyces</taxon>
    </lineage>
</organism>
<dbReference type="InterPro" id="IPR036188">
    <property type="entry name" value="FAD/NAD-bd_sf"/>
</dbReference>
<evidence type="ECO:0000259" key="1">
    <source>
        <dbReference type="Pfam" id="PF01266"/>
    </source>
</evidence>
<evidence type="ECO:0000313" key="2">
    <source>
        <dbReference type="EMBL" id="RVU23145.1"/>
    </source>
</evidence>
<evidence type="ECO:0000313" key="3">
    <source>
        <dbReference type="Proteomes" id="UP000283128"/>
    </source>
</evidence>
<dbReference type="Proteomes" id="UP000283128">
    <property type="component" value="Unassembled WGS sequence"/>
</dbReference>
<dbReference type="InterPro" id="IPR006076">
    <property type="entry name" value="FAD-dep_OxRdtase"/>
</dbReference>
<dbReference type="PANTHER" id="PTHR13847:SF281">
    <property type="entry name" value="FAD DEPENDENT OXIDOREDUCTASE DOMAIN-CONTAINING PROTEIN"/>
    <property type="match status" value="1"/>
</dbReference>
<accession>A0A3S2YZS8</accession>
<protein>
    <submittedName>
        <fullName evidence="2">FAD-binding oxidoreductase</fullName>
    </submittedName>
</protein>
<dbReference type="GO" id="GO:0005737">
    <property type="term" value="C:cytoplasm"/>
    <property type="evidence" value="ECO:0007669"/>
    <property type="project" value="TreeGrafter"/>
</dbReference>
<name>A0A3S2YZS8_9ACTN</name>
<proteinExistence type="predicted"/>
<dbReference type="AlphaFoldDB" id="A0A3S2YZS8"/>
<dbReference type="RefSeq" id="WP_127829429.1">
    <property type="nucleotide sequence ID" value="NZ_RZYA01000008.1"/>
</dbReference>
<dbReference type="Pfam" id="PF01266">
    <property type="entry name" value="DAO"/>
    <property type="match status" value="1"/>
</dbReference>
<dbReference type="OrthoDB" id="9805852at2"/>
<dbReference type="SUPFAM" id="SSF51905">
    <property type="entry name" value="FAD/NAD(P)-binding domain"/>
    <property type="match status" value="1"/>
</dbReference>
<sequence>MTSAGVTYSEFGWVDPPTDVTAPVKGELTCDVAVVGGGYAGMAAALRLAERGADVVLLEAGFCGSGASSRNAGQLGSVPGGDPSLLSLVHARRWPGIIRLTEGALDFTEELIGRLGIDCEYERTGNVRAAVSPGQLRLARKAADIFQKAGVDVEFGDGRDLGLPNAFLGGMFERAGGVMDPGKFALGLRKALLASDAKVFEQTAVQAVEPTSAGVIVTVPGGHVRAERVVLATNAYSRELAIAPKRLAAPIWVSMVETEPIPSDLLTGTGWTSRSGIVTQHNIMQNYRITRRNTIVTGVRRLQVARGTVGVRKPDPEVVADITEGFRARFPSLHDIAIQRAWGGWIASTPSMLPVAGEATKNVSYLIACNGHGLSQAPHLGTLLADRLAGDEVHDDLATVWRERPRFTPAFTFSAPVLHALWAVDRRADRKAS</sequence>
<feature type="domain" description="FAD dependent oxidoreductase" evidence="1">
    <location>
        <begin position="31"/>
        <end position="387"/>
    </location>
</feature>
<gene>
    <name evidence="2" type="ORF">EOT10_19035</name>
</gene>
<comment type="caution">
    <text evidence="2">The sequence shown here is derived from an EMBL/GenBank/DDBJ whole genome shotgun (WGS) entry which is preliminary data.</text>
</comment>
<dbReference type="PANTHER" id="PTHR13847">
    <property type="entry name" value="SARCOSINE DEHYDROGENASE-RELATED"/>
    <property type="match status" value="1"/>
</dbReference>
<dbReference type="Gene3D" id="3.50.50.60">
    <property type="entry name" value="FAD/NAD(P)-binding domain"/>
    <property type="match status" value="1"/>
</dbReference>